<evidence type="ECO:0000313" key="9">
    <source>
        <dbReference type="EMBL" id="MEW9303989.1"/>
    </source>
</evidence>
<feature type="domain" description="L,D-TPase catalytic" evidence="8">
    <location>
        <begin position="75"/>
        <end position="206"/>
    </location>
</feature>
<dbReference type="Pfam" id="PF03734">
    <property type="entry name" value="YkuD"/>
    <property type="match status" value="1"/>
</dbReference>
<dbReference type="PANTHER" id="PTHR36699:SF1">
    <property type="entry name" value="L,D-TRANSPEPTIDASE YAFK-RELATED"/>
    <property type="match status" value="1"/>
</dbReference>
<keyword evidence="5 7" id="KW-0573">Peptidoglycan synthesis</keyword>
<evidence type="ECO:0000256" key="4">
    <source>
        <dbReference type="ARBA" id="ARBA00022960"/>
    </source>
</evidence>
<keyword evidence="4 7" id="KW-0133">Cell shape</keyword>
<organism evidence="9 10">
    <name type="scientific">Labrys neptuniae</name>
    <dbReference type="NCBI Taxonomy" id="376174"/>
    <lineage>
        <taxon>Bacteria</taxon>
        <taxon>Pseudomonadati</taxon>
        <taxon>Pseudomonadota</taxon>
        <taxon>Alphaproteobacteria</taxon>
        <taxon>Hyphomicrobiales</taxon>
        <taxon>Xanthobacteraceae</taxon>
        <taxon>Labrys</taxon>
    </lineage>
</organism>
<dbReference type="GO" id="GO:0016740">
    <property type="term" value="F:transferase activity"/>
    <property type="evidence" value="ECO:0007669"/>
    <property type="project" value="UniProtKB-KW"/>
</dbReference>
<accession>A0ABV3PED1</accession>
<evidence type="ECO:0000256" key="5">
    <source>
        <dbReference type="ARBA" id="ARBA00022984"/>
    </source>
</evidence>
<dbReference type="InterPro" id="IPR005490">
    <property type="entry name" value="LD_TPept_cat_dom"/>
</dbReference>
<comment type="pathway">
    <text evidence="1 7">Cell wall biogenesis; peptidoglycan biosynthesis.</text>
</comment>
<dbReference type="EC" id="2.-.-.-" evidence="9"/>
<name>A0ABV3PED1_9HYPH</name>
<evidence type="ECO:0000256" key="2">
    <source>
        <dbReference type="ARBA" id="ARBA00005992"/>
    </source>
</evidence>
<evidence type="ECO:0000256" key="1">
    <source>
        <dbReference type="ARBA" id="ARBA00004752"/>
    </source>
</evidence>
<evidence type="ECO:0000313" key="10">
    <source>
        <dbReference type="Proteomes" id="UP001555786"/>
    </source>
</evidence>
<gene>
    <name evidence="9" type="ORF">ABXS05_00455</name>
</gene>
<proteinExistence type="inferred from homology"/>
<dbReference type="Proteomes" id="UP001555786">
    <property type="component" value="Unassembled WGS sequence"/>
</dbReference>
<comment type="caution">
    <text evidence="9">The sequence shown here is derived from an EMBL/GenBank/DDBJ whole genome shotgun (WGS) entry which is preliminary data.</text>
</comment>
<feature type="active site" description="Nucleophile" evidence="7">
    <location>
        <position position="175"/>
    </location>
</feature>
<keyword evidence="10" id="KW-1185">Reference proteome</keyword>
<dbReference type="PROSITE" id="PS52029">
    <property type="entry name" value="LD_TPASE"/>
    <property type="match status" value="1"/>
</dbReference>
<keyword evidence="6 7" id="KW-0961">Cell wall biogenesis/degradation</keyword>
<feature type="active site" description="Proton donor/acceptor" evidence="7">
    <location>
        <position position="167"/>
    </location>
</feature>
<evidence type="ECO:0000259" key="8">
    <source>
        <dbReference type="PROSITE" id="PS52029"/>
    </source>
</evidence>
<protein>
    <submittedName>
        <fullName evidence="9">Murein L,D-transpeptidase family protein</fullName>
        <ecNumber evidence="9">2.-.-.-</ecNumber>
    </submittedName>
</protein>
<dbReference type="RefSeq" id="WP_367622544.1">
    <property type="nucleotide sequence ID" value="NZ_JBFNQD010000001.1"/>
</dbReference>
<evidence type="ECO:0000256" key="6">
    <source>
        <dbReference type="ARBA" id="ARBA00023316"/>
    </source>
</evidence>
<dbReference type="EMBL" id="JBFNQD010000001">
    <property type="protein sequence ID" value="MEW9303989.1"/>
    <property type="molecule type" value="Genomic_DNA"/>
</dbReference>
<reference evidence="9 10" key="1">
    <citation type="submission" date="2024-07" db="EMBL/GenBank/DDBJ databases">
        <title>Description of Labrys sedimenti sp. nov., isolated from a diclofenac-degrading enrichment culture.</title>
        <authorList>
            <person name="Tancsics A."/>
            <person name="Csepanyi A."/>
        </authorList>
    </citation>
    <scope>NUCLEOTIDE SEQUENCE [LARGE SCALE GENOMIC DNA]</scope>
    <source>
        <strain evidence="9 10">LMG 23578</strain>
    </source>
</reference>
<dbReference type="PANTHER" id="PTHR36699">
    <property type="entry name" value="LD-TRANSPEPTIDASE"/>
    <property type="match status" value="1"/>
</dbReference>
<sequence>MIGIGVSILALTGAFTALPAMLDRSGLHLPFKDEKPPVFAALPPGIPLEQRHLQPIPMSVRTVMAKAGMKSADPVLIRIFKAENELEIWKKGADGRFSLLKTWPICSWSGELGRKRREGDRQSPEGFYTLTKTSLNPRSAYYLSFNLGFPNSLERSLGYTGSALMVHGACRSVGCFAMTDGGINEIYPLVRDALDAGQQTIQVQAFPFRMHARNMAVNASGPDLTFWLNLKEGHDHFEATRREPTVASCGGRYVFNARSTVPLEPAKPCPSLVVSPDTLAAVAKYRAGDEADFTKVAVDVAPSWRRWLTRLGASL</sequence>
<evidence type="ECO:0000256" key="3">
    <source>
        <dbReference type="ARBA" id="ARBA00022679"/>
    </source>
</evidence>
<dbReference type="SUPFAM" id="SSF141523">
    <property type="entry name" value="L,D-transpeptidase catalytic domain-like"/>
    <property type="match status" value="1"/>
</dbReference>
<keyword evidence="3 9" id="KW-0808">Transferase</keyword>
<dbReference type="CDD" id="cd16913">
    <property type="entry name" value="YkuD_like"/>
    <property type="match status" value="1"/>
</dbReference>
<evidence type="ECO:0000256" key="7">
    <source>
        <dbReference type="PROSITE-ProRule" id="PRU01373"/>
    </source>
</evidence>
<dbReference type="InterPro" id="IPR038063">
    <property type="entry name" value="Transpep_catalytic_dom"/>
</dbReference>
<comment type="similarity">
    <text evidence="2">Belongs to the YkuD family.</text>
</comment>